<keyword evidence="4 5" id="KW-0472">Membrane</keyword>
<evidence type="ECO:0000256" key="1">
    <source>
        <dbReference type="ARBA" id="ARBA00004141"/>
    </source>
</evidence>
<name>A0A6J6CQ53_9ZZZZ</name>
<dbReference type="PANTHER" id="PTHR43701:SF2">
    <property type="entry name" value="MEMBRANE TRANSPORTER PROTEIN YJNA-RELATED"/>
    <property type="match status" value="1"/>
</dbReference>
<dbReference type="InterPro" id="IPR002781">
    <property type="entry name" value="TM_pro_TauE-like"/>
</dbReference>
<dbReference type="PANTHER" id="PTHR43701">
    <property type="entry name" value="MEMBRANE TRANSPORTER PROTEIN MJ0441-RELATED"/>
    <property type="match status" value="1"/>
</dbReference>
<feature type="transmembrane region" description="Helical" evidence="5">
    <location>
        <begin position="231"/>
        <end position="249"/>
    </location>
</feature>
<keyword evidence="3 5" id="KW-1133">Transmembrane helix</keyword>
<evidence type="ECO:0000256" key="5">
    <source>
        <dbReference type="SAM" id="Phobius"/>
    </source>
</evidence>
<sequence>MELVVAAALGAIMGTALGLVGTGGAILAVPALVYLFDFPALEATTASLVIVIAAAMVSARARAKAGQIDYRRAFVLWAIGLAGNAVGAIASQRATDFILLFGISIIILTASVSMYVRSFQGEIVAKHRHPIALPILGTLIGFIAGFFGVGGAFLVVPTLILAFGVSAHIAAGTGLIVMLLNSSTALLVRYELWNNVQWKIPLVILISAVVVAWVAAEKGTRLKSKSLERGFAGLLLFVGLFTFIETVFLS</sequence>
<dbReference type="InterPro" id="IPR051598">
    <property type="entry name" value="TSUP/Inactive_protease-like"/>
</dbReference>
<feature type="transmembrane region" description="Helical" evidence="5">
    <location>
        <begin position="73"/>
        <end position="91"/>
    </location>
</feature>
<organism evidence="6">
    <name type="scientific">freshwater metagenome</name>
    <dbReference type="NCBI Taxonomy" id="449393"/>
    <lineage>
        <taxon>unclassified sequences</taxon>
        <taxon>metagenomes</taxon>
        <taxon>ecological metagenomes</taxon>
    </lineage>
</organism>
<evidence type="ECO:0000256" key="3">
    <source>
        <dbReference type="ARBA" id="ARBA00022989"/>
    </source>
</evidence>
<protein>
    <submittedName>
        <fullName evidence="6">Unannotated protein</fullName>
    </submittedName>
</protein>
<comment type="subcellular location">
    <subcellularLocation>
        <location evidence="1">Membrane</location>
        <topology evidence="1">Multi-pass membrane protein</topology>
    </subcellularLocation>
</comment>
<feature type="transmembrane region" description="Helical" evidence="5">
    <location>
        <begin position="97"/>
        <end position="119"/>
    </location>
</feature>
<feature type="transmembrane region" description="Helical" evidence="5">
    <location>
        <begin position="200"/>
        <end position="216"/>
    </location>
</feature>
<dbReference type="Pfam" id="PF01925">
    <property type="entry name" value="TauE"/>
    <property type="match status" value="1"/>
</dbReference>
<dbReference type="GO" id="GO:0016020">
    <property type="term" value="C:membrane"/>
    <property type="evidence" value="ECO:0007669"/>
    <property type="project" value="UniProtKB-SubCell"/>
</dbReference>
<feature type="transmembrane region" description="Helical" evidence="5">
    <location>
        <begin position="160"/>
        <end position="188"/>
    </location>
</feature>
<keyword evidence="2 5" id="KW-0812">Transmembrane</keyword>
<feature type="transmembrane region" description="Helical" evidence="5">
    <location>
        <begin position="42"/>
        <end position="61"/>
    </location>
</feature>
<reference evidence="6" key="1">
    <citation type="submission" date="2020-05" db="EMBL/GenBank/DDBJ databases">
        <authorList>
            <person name="Chiriac C."/>
            <person name="Salcher M."/>
            <person name="Ghai R."/>
            <person name="Kavagutti S V."/>
        </authorList>
    </citation>
    <scope>NUCLEOTIDE SEQUENCE</scope>
</reference>
<dbReference type="AlphaFoldDB" id="A0A6J6CQ53"/>
<dbReference type="EMBL" id="CAEZSV010000090">
    <property type="protein sequence ID" value="CAB4553427.1"/>
    <property type="molecule type" value="Genomic_DNA"/>
</dbReference>
<gene>
    <name evidence="6" type="ORF">UFOPK1506_00602</name>
</gene>
<evidence type="ECO:0000256" key="2">
    <source>
        <dbReference type="ARBA" id="ARBA00022692"/>
    </source>
</evidence>
<accession>A0A6J6CQ53</accession>
<evidence type="ECO:0000256" key="4">
    <source>
        <dbReference type="ARBA" id="ARBA00023136"/>
    </source>
</evidence>
<proteinExistence type="predicted"/>
<evidence type="ECO:0000313" key="6">
    <source>
        <dbReference type="EMBL" id="CAB4553427.1"/>
    </source>
</evidence>
<feature type="transmembrane region" description="Helical" evidence="5">
    <location>
        <begin position="131"/>
        <end position="154"/>
    </location>
</feature>